<organism evidence="1 2">
    <name type="scientific">Caligus rogercresseyi</name>
    <name type="common">Sea louse</name>
    <dbReference type="NCBI Taxonomy" id="217165"/>
    <lineage>
        <taxon>Eukaryota</taxon>
        <taxon>Metazoa</taxon>
        <taxon>Ecdysozoa</taxon>
        <taxon>Arthropoda</taxon>
        <taxon>Crustacea</taxon>
        <taxon>Multicrustacea</taxon>
        <taxon>Hexanauplia</taxon>
        <taxon>Copepoda</taxon>
        <taxon>Siphonostomatoida</taxon>
        <taxon>Caligidae</taxon>
        <taxon>Caligus</taxon>
    </lineage>
</organism>
<evidence type="ECO:0000313" key="2">
    <source>
        <dbReference type="Proteomes" id="UP000595437"/>
    </source>
</evidence>
<proteinExistence type="predicted"/>
<dbReference type="AlphaFoldDB" id="A0A7T8K054"/>
<dbReference type="EMBL" id="CP045899">
    <property type="protein sequence ID" value="QQP40854.1"/>
    <property type="molecule type" value="Genomic_DNA"/>
</dbReference>
<feature type="non-terminal residue" evidence="1">
    <location>
        <position position="1"/>
    </location>
</feature>
<gene>
    <name evidence="1" type="ORF">FKW44_015042</name>
</gene>
<evidence type="ECO:0000313" key="1">
    <source>
        <dbReference type="EMBL" id="QQP40854.1"/>
    </source>
</evidence>
<protein>
    <submittedName>
        <fullName evidence="1">Uncharacterized protein</fullName>
    </submittedName>
</protein>
<sequence>RLLAWNVHKNACTEKKEGGMEWIDSRFLCVHILHRGNILYPWENWRESYAEGGGQQAK</sequence>
<accession>A0A7T8K054</accession>
<keyword evidence="2" id="KW-1185">Reference proteome</keyword>
<name>A0A7T8K054_CALRO</name>
<reference evidence="2" key="1">
    <citation type="submission" date="2021-01" db="EMBL/GenBank/DDBJ databases">
        <title>Caligus Genome Assembly.</title>
        <authorList>
            <person name="Gallardo-Escarate C."/>
        </authorList>
    </citation>
    <scope>NUCLEOTIDE SEQUENCE [LARGE SCALE GENOMIC DNA]</scope>
</reference>
<dbReference type="Proteomes" id="UP000595437">
    <property type="component" value="Chromosome 10"/>
</dbReference>